<keyword evidence="1" id="KW-0175">Coiled coil</keyword>
<feature type="compositionally biased region" description="Basic residues" evidence="2">
    <location>
        <begin position="1353"/>
        <end position="1363"/>
    </location>
</feature>
<sequence length="1455" mass="157644">MARESDPSWLWDWLCGSIFTVDEPFDTKHYIIALAIIYVLCKTLKTMGVVLVPTTILLGNCLVSLAVLILPVVTLFIFDLRDVLKSLLRPFLSIMWNVWEYLTMPSILTTLAMIRFRACQAMEMVKAHLISTQDELYEITGAEFKYRDVPDGNTTGIQPSDTGAEQRMRQLAEKDNIRRQAQVLDEQNRIAEAENERLRVENERRRIENERTGLVWEGLQSRGLVNRQRLRELTRPRLLDAPRPGEATLAGSFRAGDPVSLPPAHEPAPGPSTTAGPSTTLGPSTIPGPLTILGPLTVLGTLTVLGHSTTPGPPPPPPGPPPAPAPPLAPASPPTPAPPARPPPPVPAPADTRPIPRGQDIKRAWKEGWYKTLGPRRTVVKNASSQTEPTDLASHGMKTKPLELPPRTYVSRGVQTDQVNSPAQEEPEASVVVPELPVSEPSPDPASPEDTDTQTSLDKGKALKGPEPRINANLVIIHDNRAEDEVKEPEHSAVSSPLPASITLPDSPEPTTDAEPEPVQTHATGLDRPTAIQSSVSAFMRSARPSAARTSRRNERAPKSSIGGAKSKRYKDTSSQSRRGVPTRSSKQANIERYEDKKEKMYEMSMGLLDRQPPSSFKSLKTQKVIDTTTTSASVPIHSTPMSHDDSKHDIQGSPVVRHPLTPELPLPETTDRHATPENSSVSNVLTSGPIDIASGAQDDQGEASLQTFPEPFSSVVSAENEPFPGHQSTTVYPSTERSQQALTKALIKACENASKETPLVKVNEDGTTLPPALKPLLSNTLSHSVSEGTSIGQQPSSPGPSSIPTLRESEDIDNSLDELIAASARRVCSEPDEDIYGDSLDGHNVVENQQESLDGGPETQAARTNPQDSDEEMGSSEHGAAGDPGVGILEEQTPLASTTDDAQMTDVWRPNEDETRRIGEAAQDVFKFLMEEDDEDSWEDTEPERELSMSPMRDIENEDQQANVKDTVMQDMQSFAPQAIPAFTFQQPGAPTIKIGMTDQEEEQLAEELIDALMEDREDDSDDTPSQDVQPLIAPPQPPIAPIQPPASPERLLEDFRARVKAAEAEPLTDKDKFYAQTPTDNDPLDPVKEATAEQRATRKIAKPMPRARKNTPAAQPTLESVSQGQPHTQPGTLQQTPSQVNEDSRADIAEMDSAARGLLALAAGVGIVVGNDASNQAVSPSDKDSSHKDTNAQQTDAHITNSQKANTHETNVQESSISNHEVERPMATTLPEEQSEPNSQQPQSASASILPAESQPSLVQPTPTQTPPEQPSPAAASTAAARQNTPTANTSPTVAGPSNTQQQPNIRPVIVGGLALPGGNPTLHNPTATATPAPEKSGPTPEEVAEFNRKQQARLKMRRQNKPSPSVLLPPRRPAPVPSTPRRPQQNPNSSTQGRSPSLTTADEGDENKKAEMEATFGTPGPNKKKQGLQIIDIRDIPDHIRDRMREHDAKDV</sequence>
<comment type="caution">
    <text evidence="4">The sequence shown here is derived from an EMBL/GenBank/DDBJ whole genome shotgun (WGS) entry which is preliminary data.</text>
</comment>
<feature type="compositionally biased region" description="Basic and acidic residues" evidence="2">
    <location>
        <begin position="590"/>
        <end position="602"/>
    </location>
</feature>
<feature type="compositionally biased region" description="Acidic residues" evidence="2">
    <location>
        <begin position="932"/>
        <end position="944"/>
    </location>
</feature>
<feature type="compositionally biased region" description="Basic and acidic residues" evidence="2">
    <location>
        <begin position="458"/>
        <end position="467"/>
    </location>
</feature>
<feature type="compositionally biased region" description="Polar residues" evidence="2">
    <location>
        <begin position="1114"/>
        <end position="1143"/>
    </location>
</feature>
<keyword evidence="3" id="KW-0472">Membrane</keyword>
<evidence type="ECO:0000256" key="2">
    <source>
        <dbReference type="SAM" id="MobiDB-lite"/>
    </source>
</evidence>
<feature type="compositionally biased region" description="Polar residues" evidence="2">
    <location>
        <begin position="1193"/>
        <end position="1221"/>
    </location>
</feature>
<feature type="compositionally biased region" description="Polar residues" evidence="2">
    <location>
        <begin position="1289"/>
        <end position="1307"/>
    </location>
</feature>
<feature type="region of interest" description="Disordered" evidence="2">
    <location>
        <begin position="1175"/>
        <end position="1439"/>
    </location>
</feature>
<feature type="region of interest" description="Disordered" evidence="2">
    <location>
        <begin position="932"/>
        <end position="956"/>
    </location>
</feature>
<feature type="compositionally biased region" description="Polar residues" evidence="2">
    <location>
        <begin position="677"/>
        <end position="687"/>
    </location>
</feature>
<dbReference type="Proteomes" id="UP000737391">
    <property type="component" value="Unassembled WGS sequence"/>
</dbReference>
<feature type="compositionally biased region" description="Polar residues" evidence="2">
    <location>
        <begin position="573"/>
        <end position="589"/>
    </location>
</feature>
<dbReference type="EMBL" id="LUFC02000370">
    <property type="protein sequence ID" value="KAF4498154.1"/>
    <property type="molecule type" value="Genomic_DNA"/>
</dbReference>
<feature type="compositionally biased region" description="Basic and acidic residues" evidence="2">
    <location>
        <begin position="1183"/>
        <end position="1192"/>
    </location>
</feature>
<keyword evidence="3" id="KW-1133">Transmembrane helix</keyword>
<evidence type="ECO:0000256" key="3">
    <source>
        <dbReference type="SAM" id="Phobius"/>
    </source>
</evidence>
<feature type="compositionally biased region" description="Pro residues" evidence="2">
    <location>
        <begin position="311"/>
        <end position="348"/>
    </location>
</feature>
<feature type="compositionally biased region" description="Low complexity" evidence="2">
    <location>
        <begin position="791"/>
        <end position="805"/>
    </location>
</feature>
<evidence type="ECO:0000313" key="5">
    <source>
        <dbReference type="Proteomes" id="UP000737391"/>
    </source>
</evidence>
<feature type="compositionally biased region" description="Pro residues" evidence="2">
    <location>
        <begin position="260"/>
        <end position="270"/>
    </location>
</feature>
<evidence type="ECO:0000313" key="4">
    <source>
        <dbReference type="EMBL" id="KAF4498154.1"/>
    </source>
</evidence>
<evidence type="ECO:0000256" key="1">
    <source>
        <dbReference type="SAM" id="Coils"/>
    </source>
</evidence>
<keyword evidence="3" id="KW-0812">Transmembrane</keyword>
<feature type="compositionally biased region" description="Basic and acidic residues" evidence="2">
    <location>
        <begin position="1052"/>
        <end position="1075"/>
    </location>
</feature>
<feature type="compositionally biased region" description="Low complexity" evidence="2">
    <location>
        <begin position="660"/>
        <end position="669"/>
    </location>
</feature>
<protein>
    <submittedName>
        <fullName evidence="4">Uncharacterized protein</fullName>
    </submittedName>
</protein>
<feature type="coiled-coil region" evidence="1">
    <location>
        <begin position="174"/>
        <end position="210"/>
    </location>
</feature>
<feature type="region of interest" description="Disordered" evidence="2">
    <location>
        <begin position="304"/>
        <end position="705"/>
    </location>
</feature>
<feature type="compositionally biased region" description="Polar residues" evidence="2">
    <location>
        <begin position="413"/>
        <end position="423"/>
    </location>
</feature>
<feature type="compositionally biased region" description="Low complexity" evidence="2">
    <location>
        <begin position="271"/>
        <end position="289"/>
    </location>
</feature>
<feature type="compositionally biased region" description="Acidic residues" evidence="2">
    <location>
        <begin position="1017"/>
        <end position="1026"/>
    </location>
</feature>
<feature type="compositionally biased region" description="Basic residues" evidence="2">
    <location>
        <begin position="1099"/>
        <end position="1111"/>
    </location>
</feature>
<feature type="compositionally biased region" description="Pro residues" evidence="2">
    <location>
        <begin position="1373"/>
        <end position="1383"/>
    </location>
</feature>
<reference evidence="4" key="1">
    <citation type="submission" date="2020-01" db="EMBL/GenBank/DDBJ databases">
        <title>Identification and distribution of gene clusters putatively required for synthesis of sphingolipid metabolism inhibitors in phylogenetically diverse species of the filamentous fungus Fusarium.</title>
        <authorList>
            <person name="Kim H.-S."/>
            <person name="Busman M."/>
            <person name="Brown D.W."/>
            <person name="Divon H."/>
            <person name="Uhlig S."/>
            <person name="Proctor R.H."/>
        </authorList>
    </citation>
    <scope>NUCLEOTIDE SEQUENCE</scope>
    <source>
        <strain evidence="4">NRRL 31653</strain>
    </source>
</reference>
<gene>
    <name evidence="4" type="ORF">FAGAP_5684</name>
</gene>
<feature type="compositionally biased region" description="Polar residues" evidence="2">
    <location>
        <begin position="613"/>
        <end position="634"/>
    </location>
</feature>
<feature type="region of interest" description="Disordered" evidence="2">
    <location>
        <begin position="831"/>
        <end position="918"/>
    </location>
</feature>
<organism evidence="4 5">
    <name type="scientific">Fusarium agapanthi</name>
    <dbReference type="NCBI Taxonomy" id="1803897"/>
    <lineage>
        <taxon>Eukaryota</taxon>
        <taxon>Fungi</taxon>
        <taxon>Dikarya</taxon>
        <taxon>Ascomycota</taxon>
        <taxon>Pezizomycotina</taxon>
        <taxon>Sordariomycetes</taxon>
        <taxon>Hypocreomycetidae</taxon>
        <taxon>Hypocreales</taxon>
        <taxon>Nectriaceae</taxon>
        <taxon>Fusarium</taxon>
        <taxon>Fusarium fujikuroi species complex</taxon>
    </lineage>
</organism>
<feature type="region of interest" description="Disordered" evidence="2">
    <location>
        <begin position="1014"/>
        <end position="1145"/>
    </location>
</feature>
<feature type="compositionally biased region" description="Basic and acidic residues" evidence="2">
    <location>
        <begin position="1087"/>
        <end position="1098"/>
    </location>
</feature>
<dbReference type="OrthoDB" id="5102069at2759"/>
<feature type="transmembrane region" description="Helical" evidence="3">
    <location>
        <begin position="27"/>
        <end position="44"/>
    </location>
</feature>
<keyword evidence="5" id="KW-1185">Reference proteome</keyword>
<feature type="compositionally biased region" description="Low complexity" evidence="2">
    <location>
        <begin position="1274"/>
        <end position="1288"/>
    </location>
</feature>
<name>A0A9P5ECU7_9HYPO</name>
<feature type="compositionally biased region" description="Polar residues" evidence="2">
    <location>
        <begin position="1387"/>
        <end position="1403"/>
    </location>
</feature>
<feature type="compositionally biased region" description="Low complexity" evidence="2">
    <location>
        <begin position="429"/>
        <end position="439"/>
    </location>
</feature>
<feature type="compositionally biased region" description="Basic and acidic residues" evidence="2">
    <location>
        <begin position="478"/>
        <end position="491"/>
    </location>
</feature>
<feature type="region of interest" description="Disordered" evidence="2">
    <location>
        <begin position="236"/>
        <end position="289"/>
    </location>
</feature>
<proteinExistence type="predicted"/>
<feature type="region of interest" description="Disordered" evidence="2">
    <location>
        <begin position="782"/>
        <end position="808"/>
    </location>
</feature>
<accession>A0A9P5ECU7</accession>
<feature type="transmembrane region" description="Helical" evidence="3">
    <location>
        <begin position="56"/>
        <end position="78"/>
    </location>
</feature>
<feature type="compositionally biased region" description="Pro residues" evidence="2">
    <location>
        <begin position="1034"/>
        <end position="1049"/>
    </location>
</feature>
<feature type="compositionally biased region" description="Low complexity" evidence="2">
    <location>
        <begin position="1238"/>
        <end position="1265"/>
    </location>
</feature>
<feature type="compositionally biased region" description="Basic and acidic residues" evidence="2">
    <location>
        <begin position="359"/>
        <end position="369"/>
    </location>
</feature>